<proteinExistence type="predicted"/>
<evidence type="ECO:0000313" key="2">
    <source>
        <dbReference type="Proteomes" id="UP000008550"/>
    </source>
</evidence>
<dbReference type="HOGENOM" id="CLU_2954200_0_0_9"/>
<dbReference type="KEGG" id="hmo:HM1_0091"/>
<name>B0TI44_HELMI</name>
<dbReference type="EMBL" id="CP000930">
    <property type="protein sequence ID" value="ABZ82717.1"/>
    <property type="molecule type" value="Genomic_DNA"/>
</dbReference>
<organism evidence="1 2">
    <name type="scientific">Heliobacterium modesticaldum (strain ATCC 51547 / Ice1)</name>
    <dbReference type="NCBI Taxonomy" id="498761"/>
    <lineage>
        <taxon>Bacteria</taxon>
        <taxon>Bacillati</taxon>
        <taxon>Bacillota</taxon>
        <taxon>Clostridia</taxon>
        <taxon>Eubacteriales</taxon>
        <taxon>Heliobacteriaceae</taxon>
        <taxon>Heliomicrobium</taxon>
    </lineage>
</organism>
<sequence length="59" mass="6309">MTHWAVEGGACLLIINAELTPLADRADWVIRTPAAEALDRIAAEVLGEGRQSLPKLTSP</sequence>
<dbReference type="AlphaFoldDB" id="B0TI44"/>
<keyword evidence="2" id="KW-1185">Reference proteome</keyword>
<accession>B0TI44</accession>
<dbReference type="Proteomes" id="UP000008550">
    <property type="component" value="Chromosome"/>
</dbReference>
<protein>
    <recommendedName>
        <fullName evidence="3">NAD-dependent deacetylase</fullName>
    </recommendedName>
</protein>
<gene>
    <name evidence="1" type="ORF">HM1_0091</name>
</gene>
<evidence type="ECO:0008006" key="3">
    <source>
        <dbReference type="Google" id="ProtNLM"/>
    </source>
</evidence>
<reference evidence="1 2" key="1">
    <citation type="journal article" date="2008" name="J. Bacteriol.">
        <title>The genome of Heliobacterium modesticaldum, a phototrophic representative of the Firmicutes containing the simplest photosynthetic apparatus.</title>
        <authorList>
            <person name="Sattley W.M."/>
            <person name="Madigan M.T."/>
            <person name="Swingley W.D."/>
            <person name="Cheung P.C."/>
            <person name="Clocksin K.M."/>
            <person name="Conrad A.L."/>
            <person name="Dejesa L.C."/>
            <person name="Honchak B.M."/>
            <person name="Jung D.O."/>
            <person name="Karbach L.E."/>
            <person name="Kurdoglu A."/>
            <person name="Lahiri S."/>
            <person name="Mastrian S.D."/>
            <person name="Page L.E."/>
            <person name="Taylor H.L."/>
            <person name="Wang Z.T."/>
            <person name="Raymond J."/>
            <person name="Chen M."/>
            <person name="Blankenship R.E."/>
            <person name="Touchman J.W."/>
        </authorList>
    </citation>
    <scope>NUCLEOTIDE SEQUENCE [LARGE SCALE GENOMIC DNA]</scope>
    <source>
        <strain evidence="2">ATCC 51547 / Ice1</strain>
    </source>
</reference>
<evidence type="ECO:0000313" key="1">
    <source>
        <dbReference type="EMBL" id="ABZ82717.1"/>
    </source>
</evidence>